<evidence type="ECO:0000313" key="3">
    <source>
        <dbReference type="Proteomes" id="UP000885680"/>
    </source>
</evidence>
<reference evidence="2" key="1">
    <citation type="journal article" date="2020" name="mSystems">
        <title>Genome- and Community-Level Interaction Insights into Carbon Utilization and Element Cycling Functions of Hydrothermarchaeota in Hydrothermal Sediment.</title>
        <authorList>
            <person name="Zhou Z."/>
            <person name="Liu Y."/>
            <person name="Xu W."/>
            <person name="Pan J."/>
            <person name="Luo Z.H."/>
            <person name="Li M."/>
        </authorList>
    </citation>
    <scope>NUCLEOTIDE SEQUENCE</scope>
    <source>
        <strain evidence="2">HyVt-347</strain>
    </source>
</reference>
<dbReference type="AlphaFoldDB" id="A0A9C9NG57"/>
<protein>
    <submittedName>
        <fullName evidence="2">Uncharacterized protein</fullName>
    </submittedName>
</protein>
<name>A0A9C9NG57_9HYPH</name>
<evidence type="ECO:0000313" key="2">
    <source>
        <dbReference type="EMBL" id="HEU00684.1"/>
    </source>
</evidence>
<gene>
    <name evidence="2" type="ORF">ENH89_10070</name>
</gene>
<sequence>MAMPFTKKGGRRRSWSSEDGLTINSVVESRMATAFYDAPTRANNTPQPISAAAFRPHIVDSASRGDAPPPPGTASVHPVSIRPPLFPYVDDAVTVGELAVAATTILAAVPMAGDEISLDEAARLVASDAPVISAIKFLTERGALTGDWSRPFTRDLSFRRT</sequence>
<dbReference type="Proteomes" id="UP000885680">
    <property type="component" value="Unassembled WGS sequence"/>
</dbReference>
<organism evidence="2 3">
    <name type="scientific">Aurantimonas coralicida</name>
    <dbReference type="NCBI Taxonomy" id="182270"/>
    <lineage>
        <taxon>Bacteria</taxon>
        <taxon>Pseudomonadati</taxon>
        <taxon>Pseudomonadota</taxon>
        <taxon>Alphaproteobacteria</taxon>
        <taxon>Hyphomicrobiales</taxon>
        <taxon>Aurantimonadaceae</taxon>
        <taxon>Aurantimonas</taxon>
    </lineage>
</organism>
<accession>A0A9C9NG57</accession>
<comment type="caution">
    <text evidence="2">The sequence shown here is derived from an EMBL/GenBank/DDBJ whole genome shotgun (WGS) entry which is preliminary data.</text>
</comment>
<evidence type="ECO:0000256" key="1">
    <source>
        <dbReference type="SAM" id="MobiDB-lite"/>
    </source>
</evidence>
<dbReference type="EMBL" id="DRGN01000141">
    <property type="protein sequence ID" value="HEU00684.1"/>
    <property type="molecule type" value="Genomic_DNA"/>
</dbReference>
<feature type="region of interest" description="Disordered" evidence="1">
    <location>
        <begin position="1"/>
        <end position="22"/>
    </location>
</feature>
<proteinExistence type="predicted"/>